<feature type="transmembrane region" description="Helical" evidence="7">
    <location>
        <begin position="105"/>
        <end position="124"/>
    </location>
</feature>
<evidence type="ECO:0000313" key="9">
    <source>
        <dbReference type="Proteomes" id="UP000292447"/>
    </source>
</evidence>
<dbReference type="GO" id="GO:0000329">
    <property type="term" value="C:fungal-type vacuole membrane"/>
    <property type="evidence" value="ECO:0007669"/>
    <property type="project" value="TreeGrafter"/>
</dbReference>
<evidence type="ECO:0000256" key="1">
    <source>
        <dbReference type="ARBA" id="ARBA00004141"/>
    </source>
</evidence>
<evidence type="ECO:0008006" key="10">
    <source>
        <dbReference type="Google" id="ProtNLM"/>
    </source>
</evidence>
<sequence length="554" mass="61157">MTEVSRGRKVAQISCSIAWCLLAAGPVFGFAAIKPVLINEGVYENKCNVEVLSGRSGSFSAESKDYIPCDEQDLALNFLFTVACMVTNISALPVGSLLDSYGPKVTGVLGSFIIFAGASVLSLAKNITLFDGYLTGYTLLALGGPFVFISCFQLANSFPRNSGLILALLTGAFDSSLALFLIYRLIYANWFQLSVTSFFFYYLAVPVFIFLCQLTIMPTDSYKTVGTLARIAETAIDETGKPLNKDLLLPADREAPEEAVLFAQPNMTETTSLLMRRASSSFSRRNSDRPEIYNRLEPDRRDLTISRVSKLSVKSVYERDAEDKLYESSGGVFGVMHGYSVTDQLKSPWFILMTVFTTIQMLRINFFVATIRAQEQYLYGSEDLAVKINEFFDLALPLGGLCAIPFIGLLLDNLTTLNVLWLLSIISVTVGICGCLSWLPATYFGIILMVLYRPFYYTAVSDFCAKVFGFETFGTVYGTIICFSGICNILQQVMDKITHTTFHQNPIPINALLTSLTVLFAALILGYVVSQENAMKRQNLELEAQEAAARAIPH</sequence>
<dbReference type="PANTHER" id="PTHR20772:SF2">
    <property type="entry name" value="PROTEIN FMP42"/>
    <property type="match status" value="1"/>
</dbReference>
<gene>
    <name evidence="8" type="ORF">METSCH_B12340</name>
</gene>
<dbReference type="Proteomes" id="UP000292447">
    <property type="component" value="Chromosome II"/>
</dbReference>
<accession>A0A4P6XPP8</accession>
<evidence type="ECO:0000256" key="2">
    <source>
        <dbReference type="ARBA" id="ARBA00006595"/>
    </source>
</evidence>
<dbReference type="SUPFAM" id="SSF103473">
    <property type="entry name" value="MFS general substrate transporter"/>
    <property type="match status" value="1"/>
</dbReference>
<keyword evidence="3" id="KW-0813">Transport</keyword>
<protein>
    <recommendedName>
        <fullName evidence="10">Protein FMP42</fullName>
    </recommendedName>
</protein>
<keyword evidence="5 7" id="KW-1133">Transmembrane helix</keyword>
<feature type="transmembrane region" description="Helical" evidence="7">
    <location>
        <begin position="511"/>
        <end position="529"/>
    </location>
</feature>
<dbReference type="InterPro" id="IPR052599">
    <property type="entry name" value="SLC43A_AATransporter"/>
</dbReference>
<keyword evidence="4 7" id="KW-0812">Transmembrane</keyword>
<comment type="subcellular location">
    <subcellularLocation>
        <location evidence="1">Membrane</location>
        <topology evidence="1">Multi-pass membrane protein</topology>
    </subcellularLocation>
</comment>
<feature type="transmembrane region" description="Helical" evidence="7">
    <location>
        <begin position="130"/>
        <end position="152"/>
    </location>
</feature>
<dbReference type="STRING" id="2163413.A0A4P6XPP8"/>
<dbReference type="PANTHER" id="PTHR20772">
    <property type="entry name" value="PROTEIN FMP42"/>
    <property type="match status" value="1"/>
</dbReference>
<organism evidence="8 9">
    <name type="scientific">Metschnikowia aff. pulcherrima</name>
    <dbReference type="NCBI Taxonomy" id="2163413"/>
    <lineage>
        <taxon>Eukaryota</taxon>
        <taxon>Fungi</taxon>
        <taxon>Dikarya</taxon>
        <taxon>Ascomycota</taxon>
        <taxon>Saccharomycotina</taxon>
        <taxon>Pichiomycetes</taxon>
        <taxon>Metschnikowiaceae</taxon>
        <taxon>Metschnikowia</taxon>
    </lineage>
</organism>
<comment type="similarity">
    <text evidence="2">Belongs to the SLC43A transporter (TC 2.A.1.44) family.</text>
</comment>
<name>A0A4P6XPP8_9ASCO</name>
<feature type="transmembrane region" description="Helical" evidence="7">
    <location>
        <begin position="391"/>
        <end position="412"/>
    </location>
</feature>
<dbReference type="Gene3D" id="1.20.1250.20">
    <property type="entry name" value="MFS general substrate transporter like domains"/>
    <property type="match status" value="1"/>
</dbReference>
<dbReference type="InterPro" id="IPR036259">
    <property type="entry name" value="MFS_trans_sf"/>
</dbReference>
<feature type="transmembrane region" description="Helical" evidence="7">
    <location>
        <begin position="472"/>
        <end position="490"/>
    </location>
</feature>
<reference evidence="9" key="1">
    <citation type="submission" date="2019-03" db="EMBL/GenBank/DDBJ databases">
        <title>Snf2 controls pulcherriminic acid biosynthesis and connects pigmentation and antifungal activity of the yeast Metschnikowia pulcherrima.</title>
        <authorList>
            <person name="Gore-Lloyd D."/>
            <person name="Sumann I."/>
            <person name="Brachmann A.O."/>
            <person name="Schneeberger K."/>
            <person name="Ortiz-Merino R.A."/>
            <person name="Moreno-Beltran M."/>
            <person name="Schlaefli M."/>
            <person name="Kirner P."/>
            <person name="Santos Kron A."/>
            <person name="Wolfe K.H."/>
            <person name="Piel J."/>
            <person name="Ahrens C.H."/>
            <person name="Henk D."/>
            <person name="Freimoser F.M."/>
        </authorList>
    </citation>
    <scope>NUCLEOTIDE SEQUENCE [LARGE SCALE GENOMIC DNA]</scope>
    <source>
        <strain evidence="9">APC 1.2</strain>
    </source>
</reference>
<keyword evidence="9" id="KW-1185">Reference proteome</keyword>
<keyword evidence="6 7" id="KW-0472">Membrane</keyword>
<evidence type="ECO:0000256" key="7">
    <source>
        <dbReference type="SAM" id="Phobius"/>
    </source>
</evidence>
<evidence type="ECO:0000313" key="8">
    <source>
        <dbReference type="EMBL" id="QBM88018.1"/>
    </source>
</evidence>
<evidence type="ECO:0000256" key="5">
    <source>
        <dbReference type="ARBA" id="ARBA00022989"/>
    </source>
</evidence>
<dbReference type="AlphaFoldDB" id="A0A4P6XPP8"/>
<dbReference type="EMBL" id="CP034457">
    <property type="protein sequence ID" value="QBM88018.1"/>
    <property type="molecule type" value="Genomic_DNA"/>
</dbReference>
<feature type="transmembrane region" description="Helical" evidence="7">
    <location>
        <begin position="349"/>
        <end position="371"/>
    </location>
</feature>
<feature type="transmembrane region" description="Helical" evidence="7">
    <location>
        <begin position="419"/>
        <end position="452"/>
    </location>
</feature>
<proteinExistence type="inferred from homology"/>
<feature type="transmembrane region" description="Helical" evidence="7">
    <location>
        <begin position="198"/>
        <end position="216"/>
    </location>
</feature>
<feature type="transmembrane region" description="Helical" evidence="7">
    <location>
        <begin position="74"/>
        <end position="98"/>
    </location>
</feature>
<evidence type="ECO:0000256" key="4">
    <source>
        <dbReference type="ARBA" id="ARBA00022692"/>
    </source>
</evidence>
<evidence type="ECO:0000256" key="6">
    <source>
        <dbReference type="ARBA" id="ARBA00023136"/>
    </source>
</evidence>
<evidence type="ECO:0000256" key="3">
    <source>
        <dbReference type="ARBA" id="ARBA00022448"/>
    </source>
</evidence>
<feature type="transmembrane region" description="Helical" evidence="7">
    <location>
        <begin position="164"/>
        <end position="186"/>
    </location>
</feature>